<dbReference type="PANTHER" id="PTHR12509">
    <property type="entry name" value="SPERMATOGENESIS-ASSOCIATED 4-RELATED"/>
    <property type="match status" value="1"/>
</dbReference>
<feature type="region of interest" description="Disordered" evidence="1">
    <location>
        <begin position="571"/>
        <end position="606"/>
    </location>
</feature>
<dbReference type="PANTHER" id="PTHR12509:SF8">
    <property type="entry name" value="SPERMATOGENESIS-ASSOCIATED PROTEIN 4"/>
    <property type="match status" value="1"/>
</dbReference>
<dbReference type="EMBL" id="LGTL01000004">
    <property type="protein sequence ID" value="KPA82682.1"/>
    <property type="molecule type" value="Genomic_DNA"/>
</dbReference>
<feature type="compositionally biased region" description="Low complexity" evidence="1">
    <location>
        <begin position="1118"/>
        <end position="1133"/>
    </location>
</feature>
<dbReference type="Pfam" id="PF06294">
    <property type="entry name" value="CH_2"/>
    <property type="match status" value="1"/>
</dbReference>
<dbReference type="VEuPathDB" id="TriTrypDB:LpyrH10_04_0570"/>
<accession>A0A0M9G5F5</accession>
<dbReference type="RefSeq" id="XP_015661121.1">
    <property type="nucleotide sequence ID" value="XM_015799519.1"/>
</dbReference>
<dbReference type="InterPro" id="IPR001715">
    <property type="entry name" value="CH_dom"/>
</dbReference>
<dbReference type="RefSeq" id="XP_015661122.1">
    <property type="nucleotide sequence ID" value="XM_015799520.1"/>
</dbReference>
<feature type="region of interest" description="Disordered" evidence="1">
    <location>
        <begin position="775"/>
        <end position="809"/>
    </location>
</feature>
<name>A0A0M9G5F5_LEPPY</name>
<feature type="compositionally biased region" description="Polar residues" evidence="1">
    <location>
        <begin position="296"/>
        <end position="309"/>
    </location>
</feature>
<protein>
    <recommendedName>
        <fullName evidence="2">Calponin-homology (CH) domain-containing protein</fullName>
    </recommendedName>
</protein>
<dbReference type="GO" id="GO:0005930">
    <property type="term" value="C:axoneme"/>
    <property type="evidence" value="ECO:0007669"/>
    <property type="project" value="TreeGrafter"/>
</dbReference>
<feature type="compositionally biased region" description="Low complexity" evidence="1">
    <location>
        <begin position="798"/>
        <end position="809"/>
    </location>
</feature>
<dbReference type="Gene3D" id="1.10.418.10">
    <property type="entry name" value="Calponin-like domain"/>
    <property type="match status" value="1"/>
</dbReference>
<dbReference type="InterPro" id="IPR036872">
    <property type="entry name" value="CH_dom_sf"/>
</dbReference>
<feature type="compositionally biased region" description="Polar residues" evidence="1">
    <location>
        <begin position="1095"/>
        <end position="1107"/>
    </location>
</feature>
<comment type="caution">
    <text evidence="3">The sequence shown here is derived from an EMBL/GenBank/DDBJ whole genome shotgun (WGS) entry which is preliminary data.</text>
</comment>
<feature type="region of interest" description="Disordered" evidence="1">
    <location>
        <begin position="329"/>
        <end position="414"/>
    </location>
</feature>
<evidence type="ECO:0000313" key="4">
    <source>
        <dbReference type="Proteomes" id="UP000037923"/>
    </source>
</evidence>
<dbReference type="GeneID" id="26902798"/>
<dbReference type="InterPro" id="IPR010441">
    <property type="entry name" value="CH_2"/>
</dbReference>
<proteinExistence type="predicted"/>
<evidence type="ECO:0000259" key="2">
    <source>
        <dbReference type="PROSITE" id="PS50021"/>
    </source>
</evidence>
<feature type="region of interest" description="Disordered" evidence="1">
    <location>
        <begin position="1095"/>
        <end position="1133"/>
    </location>
</feature>
<dbReference type="InterPro" id="IPR052111">
    <property type="entry name" value="Spermatogenesis_Ciliary_MAP"/>
</dbReference>
<feature type="domain" description="Calponin-homology (CH)" evidence="2">
    <location>
        <begin position="1"/>
        <end position="105"/>
    </location>
</feature>
<evidence type="ECO:0000256" key="1">
    <source>
        <dbReference type="SAM" id="MobiDB-lite"/>
    </source>
</evidence>
<organism evidence="3 4">
    <name type="scientific">Leptomonas pyrrhocoris</name>
    <name type="common">Firebug parasite</name>
    <dbReference type="NCBI Taxonomy" id="157538"/>
    <lineage>
        <taxon>Eukaryota</taxon>
        <taxon>Discoba</taxon>
        <taxon>Euglenozoa</taxon>
        <taxon>Kinetoplastea</taxon>
        <taxon>Metakinetoplastina</taxon>
        <taxon>Trypanosomatida</taxon>
        <taxon>Trypanosomatidae</taxon>
        <taxon>Leishmaniinae</taxon>
        <taxon>Leptomonas</taxon>
    </lineage>
</organism>
<feature type="compositionally biased region" description="Low complexity" evidence="1">
    <location>
        <begin position="168"/>
        <end position="179"/>
    </location>
</feature>
<evidence type="ECO:0000313" key="3">
    <source>
        <dbReference type="EMBL" id="KPA82683.1"/>
    </source>
</evidence>
<dbReference type="OrthoDB" id="62528at2759"/>
<dbReference type="EMBL" id="LGTL01000004">
    <property type="protein sequence ID" value="KPA82683.1"/>
    <property type="molecule type" value="Genomic_DNA"/>
</dbReference>
<feature type="compositionally biased region" description="Polar residues" evidence="1">
    <location>
        <begin position="775"/>
        <end position="790"/>
    </location>
</feature>
<reference evidence="3 4" key="1">
    <citation type="submission" date="2015-07" db="EMBL/GenBank/DDBJ databases">
        <title>High-quality genome of monoxenous trypanosomatid Leptomonas pyrrhocoris.</title>
        <authorList>
            <person name="Flegontov P."/>
            <person name="Butenko A."/>
            <person name="Firsov S."/>
            <person name="Vlcek C."/>
            <person name="Logacheva M.D."/>
            <person name="Field M."/>
            <person name="Filatov D."/>
            <person name="Flegontova O."/>
            <person name="Gerasimov E."/>
            <person name="Jackson A.P."/>
            <person name="Kelly S."/>
            <person name="Opperdoes F."/>
            <person name="O'Reilly A."/>
            <person name="Votypka J."/>
            <person name="Yurchenko V."/>
            <person name="Lukes J."/>
        </authorList>
    </citation>
    <scope>NUCLEOTIDE SEQUENCE [LARGE SCALE GENOMIC DNA]</scope>
    <source>
        <strain evidence="3">H10</strain>
    </source>
</reference>
<dbReference type="GO" id="GO:0008017">
    <property type="term" value="F:microtubule binding"/>
    <property type="evidence" value="ECO:0007669"/>
    <property type="project" value="TreeGrafter"/>
</dbReference>
<keyword evidence="4" id="KW-1185">Reference proteome</keyword>
<dbReference type="PROSITE" id="PS50021">
    <property type="entry name" value="CH"/>
    <property type="match status" value="1"/>
</dbReference>
<feature type="compositionally biased region" description="Basic residues" evidence="1">
    <location>
        <begin position="346"/>
        <end position="356"/>
    </location>
</feature>
<gene>
    <name evidence="3" type="ORF">ABB37_02507</name>
</gene>
<feature type="region of interest" description="Disordered" evidence="1">
    <location>
        <begin position="277"/>
        <end position="314"/>
    </location>
</feature>
<feature type="region of interest" description="Disordered" evidence="1">
    <location>
        <begin position="145"/>
        <end position="179"/>
    </location>
</feature>
<dbReference type="Proteomes" id="UP000037923">
    <property type="component" value="Unassembled WGS sequence"/>
</dbReference>
<dbReference type="GO" id="GO:0051493">
    <property type="term" value="P:regulation of cytoskeleton organization"/>
    <property type="evidence" value="ECO:0007669"/>
    <property type="project" value="TreeGrafter"/>
</dbReference>
<dbReference type="OMA" id="ATKRDVW"/>
<sequence>MQREVIKWLQSLELSDAVQNPKRDLATGHAAAEIVSRYSGTKYVNLQLLPNGASAATKRDIWLQVYNALQKLNCQSVTPQLIDAVLRREPNAALTVLECLYEHFTSHTLPMRGLDAVGTSRNAYVQPTNAASTAKLLAVANTGVSTSAKGEPSTLHDPLDAGNSPRDAAAAAHPNDTTTTNTAELAASEAAPPAEYAAHVLQQRLALIDNDELAGGANALGAVPRYARPTASTLVHTASGTRKDVVLDRAKYVADETQQRVQNARITQQHAVVRRLQEEAAATTPPPQQQQGDGVASSSWPMLNGTSGRANAVADDRLPLTTLYRGRFYREPETNTTKAASAAAGKKSRSGKKKANGKGESESESPFTANDDSEEPDGGGAHAADDALRPTSQGRKSRPGNPGNSRATTRLRVKVHSPALRTALALRSGSGQLRERAAAVSRELFAKHHYMLRPALSEILADVLGAHKQLEHLLDCSTDDGSGEVLENVLGHLLAHRQAFPLSCMKACWETLSQHVDGIVAALQNSPDEYSYLLESFSFAFTREAAQVPVLEPPASTTTITTVIDGCCDGGGRGDAESARENAALVSEEQEEDNGALDSAASSPHSSLVRNAATATCRTSEAAVGNPSTGGELPQRSAVCASSQQPLPIFVNARQQLNVASVFHLLSCVARQLDVPRASYVLRRYVLRAAKPFLLRHGTAAVREALARLVSATFVPTAPSPEETSTSNNGSSSRVTVTSAGAVDGEAGLVDFLTSELAVCMQVLPYVSQVFRPSSLSASQDTPGDNSETEATADKPPASSNSSSSSSSAARQRQRTYWHIFQSSIAEFPSSASHDEILRVPPPANGPLARCVHAAAVACLDIANAVDVRAVGVRLVVECCERWWGHAKDEAESSGLPRPTLRKLISHVLVSLDAEKDEAAAAMKAAWWNTQAAETWELRLMVLRLCTTLLRLSCRGADNGDSTEANTLADDIENVCRVADVAAAVCLATFAATASTATSRSAPLWQLQLALASVGAVVDPIRAPSLTAEWRQLLLTTEPSLTTSSILKSVVLPNEGVAVDLLLAPLQLFGGVRAFLPLKSQLRLSSVVAGAPSSQRTESLLSTSRPSKNGADSRGANGASRRGSTRTQRSTAQTVLGETAASFDSVADHSSVFQLVCGSVQPMYAVVPLYQTWSTHGVVDAMLSPPSSSRATTTPANEDECYTSRASPMQLQVTLAALASSPLHSRTEEGAYWSSVMCRYWPLIQATKPSNEALEAVGAHPPAFLQPQQIEDAPVEVMAILLVALFLRCADETTVASAVAAAEEDWRALYGSAMRWAEAVVDQGETI</sequence>